<reference evidence="7" key="2">
    <citation type="submission" date="2025-09" db="UniProtKB">
        <authorList>
            <consortium name="Ensembl"/>
        </authorList>
    </citation>
    <scope>IDENTIFICATION</scope>
</reference>
<dbReference type="Gene3D" id="3.40.50.300">
    <property type="entry name" value="P-loop containing nucleotide triphosphate hydrolases"/>
    <property type="match status" value="1"/>
</dbReference>
<evidence type="ECO:0000256" key="4">
    <source>
        <dbReference type="ARBA" id="ARBA00022843"/>
    </source>
</evidence>
<evidence type="ECO:0000259" key="6">
    <source>
        <dbReference type="PROSITE" id="PS50837"/>
    </source>
</evidence>
<organism evidence="7 8">
    <name type="scientific">Varanus komodoensis</name>
    <name type="common">Komodo dragon</name>
    <dbReference type="NCBI Taxonomy" id="61221"/>
    <lineage>
        <taxon>Eukaryota</taxon>
        <taxon>Metazoa</taxon>
        <taxon>Chordata</taxon>
        <taxon>Craniata</taxon>
        <taxon>Vertebrata</taxon>
        <taxon>Euteleostomi</taxon>
        <taxon>Lepidosauria</taxon>
        <taxon>Squamata</taxon>
        <taxon>Bifurcata</taxon>
        <taxon>Unidentata</taxon>
        <taxon>Episquamata</taxon>
        <taxon>Toxicofera</taxon>
        <taxon>Anguimorpha</taxon>
        <taxon>Paleoanguimorpha</taxon>
        <taxon>Varanoidea</taxon>
        <taxon>Varanidae</taxon>
        <taxon>Varanus</taxon>
    </lineage>
</organism>
<sequence length="571" mass="63581">MFSLWVLLDRRRRYQRSIQEMFGSAAKQASAPAAAVSLHHRCAELLLGRTPHPQEGSHALLSVLRTHQKAAARPEHFLEVGVENLFGPDAERKSSRTVVLLGAPGVGKTTAVRKLMLDWAAGKFGQREFQYAFYLSCRAVNCSSEPMSVADLVLGGCPPGTLLTEEDVFSDQESILFVVDGFEELECWDLRRDVPSSDLQRKQAAADLVMGLIRRKLLARCHLIVTMRPMALKALLPSLRSPQFVEVLGLCPAERRKYFHHFFENEEEATRAFELARSNETLFSMCFLPAVCWIICTIVRQKLPSGPLNDIPETATITEIYMRLLLSFLGCHSRPSDLEGLCSLAKDGTLCKMTAFSKDMLISHGLGSSGSGPLSSGRKLLHQDEHNATLFKFIHVSFQEFFAALFYLLDTDGDPARSFSDLEEVLADKKECGSPSSMLVRFLFGLCSTERLGVLQDAWGHKASRTRLWQVLLSWVSGEAECHSFRDRGRLLELCHCIYEMEDPTFAESTMAHVRDLDLREQLVTKLDFAALSYCLSSSGALQALRLSGYELGPAGAAQLLPGLLKSLEIQ</sequence>
<evidence type="ECO:0000256" key="3">
    <source>
        <dbReference type="ARBA" id="ARBA00022737"/>
    </source>
</evidence>
<keyword evidence="3" id="KW-0677">Repeat</keyword>
<accession>A0A8D2LLV7</accession>
<name>A0A8D2LLV7_VARKO</name>
<keyword evidence="4" id="KW-0832">Ubl conjugation</keyword>
<dbReference type="InterPro" id="IPR041267">
    <property type="entry name" value="NLRP_HD2"/>
</dbReference>
<dbReference type="SUPFAM" id="SSF52540">
    <property type="entry name" value="P-loop containing nucleoside triphosphate hydrolases"/>
    <property type="match status" value="1"/>
</dbReference>
<dbReference type="PROSITE" id="PS50837">
    <property type="entry name" value="NACHT"/>
    <property type="match status" value="1"/>
</dbReference>
<reference evidence="7" key="1">
    <citation type="submission" date="2025-08" db="UniProtKB">
        <authorList>
            <consortium name="Ensembl"/>
        </authorList>
    </citation>
    <scope>IDENTIFICATION</scope>
</reference>
<dbReference type="InterPro" id="IPR027417">
    <property type="entry name" value="P-loop_NTPase"/>
</dbReference>
<keyword evidence="8" id="KW-1185">Reference proteome</keyword>
<dbReference type="Proteomes" id="UP000694545">
    <property type="component" value="Unplaced"/>
</dbReference>
<dbReference type="GO" id="GO:0005737">
    <property type="term" value="C:cytoplasm"/>
    <property type="evidence" value="ECO:0007669"/>
    <property type="project" value="UniProtKB-SubCell"/>
</dbReference>
<evidence type="ECO:0000313" key="7">
    <source>
        <dbReference type="Ensembl" id="ENSVKKP00000024418.1"/>
    </source>
</evidence>
<dbReference type="Pfam" id="PF17776">
    <property type="entry name" value="NLRC4_HD2"/>
    <property type="match status" value="1"/>
</dbReference>
<dbReference type="SUPFAM" id="SSF52047">
    <property type="entry name" value="RNI-like"/>
    <property type="match status" value="1"/>
</dbReference>
<proteinExistence type="predicted"/>
<evidence type="ECO:0000256" key="1">
    <source>
        <dbReference type="ARBA" id="ARBA00004496"/>
    </source>
</evidence>
<keyword evidence="5" id="KW-0395">Inflammatory response</keyword>
<feature type="domain" description="NACHT" evidence="6">
    <location>
        <begin position="96"/>
        <end position="301"/>
    </location>
</feature>
<comment type="subcellular location">
    <subcellularLocation>
        <location evidence="1">Cytoplasm</location>
    </subcellularLocation>
</comment>
<dbReference type="OMA" id="WIICTIV"/>
<evidence type="ECO:0000256" key="5">
    <source>
        <dbReference type="ARBA" id="ARBA00023198"/>
    </source>
</evidence>
<keyword evidence="2" id="KW-0963">Cytoplasm</keyword>
<protein>
    <recommendedName>
        <fullName evidence="6">NACHT domain-containing protein</fullName>
    </recommendedName>
</protein>
<dbReference type="PANTHER" id="PTHR45690:SF19">
    <property type="entry name" value="NACHT, LRR AND PYD DOMAINS-CONTAINING PROTEIN 3"/>
    <property type="match status" value="1"/>
</dbReference>
<dbReference type="InterPro" id="IPR050637">
    <property type="entry name" value="NLRP_innate_immun_reg"/>
</dbReference>
<dbReference type="InterPro" id="IPR007111">
    <property type="entry name" value="NACHT_NTPase"/>
</dbReference>
<dbReference type="PANTHER" id="PTHR45690">
    <property type="entry name" value="NACHT, LRR AND PYD DOMAINS-CONTAINING PROTEIN 12"/>
    <property type="match status" value="1"/>
</dbReference>
<evidence type="ECO:0000256" key="2">
    <source>
        <dbReference type="ARBA" id="ARBA00022490"/>
    </source>
</evidence>
<dbReference type="AlphaFoldDB" id="A0A8D2LLV7"/>
<evidence type="ECO:0000313" key="8">
    <source>
        <dbReference type="Proteomes" id="UP000694545"/>
    </source>
</evidence>
<dbReference type="Pfam" id="PF05729">
    <property type="entry name" value="NACHT"/>
    <property type="match status" value="1"/>
</dbReference>
<dbReference type="Ensembl" id="ENSVKKT00000025011.1">
    <property type="protein sequence ID" value="ENSVKKP00000024418.1"/>
    <property type="gene ID" value="ENSVKKG00000016081.1"/>
</dbReference>